<evidence type="ECO:0000256" key="6">
    <source>
        <dbReference type="ARBA" id="ARBA00023157"/>
    </source>
</evidence>
<keyword evidence="7" id="KW-0325">Glycoprotein</keyword>
<keyword evidence="2" id="KW-1003">Cell membrane</keyword>
<dbReference type="FunFam" id="2.60.40.420:FF:000069">
    <property type="entry name" value="Early nodulin-like protein 1"/>
    <property type="match status" value="1"/>
</dbReference>
<keyword evidence="4 10" id="KW-0732">Signal</keyword>
<evidence type="ECO:0000256" key="1">
    <source>
        <dbReference type="ARBA" id="ARBA00004609"/>
    </source>
</evidence>
<dbReference type="InParanoid" id="A0A6I9SFC3"/>
<feature type="signal peptide" evidence="10">
    <location>
        <begin position="1"/>
        <end position="23"/>
    </location>
</feature>
<evidence type="ECO:0000256" key="7">
    <source>
        <dbReference type="ARBA" id="ARBA00023180"/>
    </source>
</evidence>
<name>A0A6I9SFC3_ELAGV</name>
<dbReference type="RefSeq" id="XP_010942080.1">
    <property type="nucleotide sequence ID" value="XM_010943778.1"/>
</dbReference>
<reference evidence="13" key="1">
    <citation type="submission" date="2025-08" db="UniProtKB">
        <authorList>
            <consortium name="RefSeq"/>
        </authorList>
    </citation>
    <scope>IDENTIFICATION</scope>
</reference>
<feature type="chain" id="PRO_5026942240" evidence="10">
    <location>
        <begin position="24"/>
        <end position="182"/>
    </location>
</feature>
<dbReference type="GO" id="GO:0098552">
    <property type="term" value="C:side of membrane"/>
    <property type="evidence" value="ECO:0007669"/>
    <property type="project" value="UniProtKB-KW"/>
</dbReference>
<evidence type="ECO:0000256" key="3">
    <source>
        <dbReference type="ARBA" id="ARBA00022622"/>
    </source>
</evidence>
<dbReference type="OrthoDB" id="1937044at2759"/>
<dbReference type="InterPro" id="IPR039391">
    <property type="entry name" value="Phytocyanin-like"/>
</dbReference>
<dbReference type="Proteomes" id="UP000504607">
    <property type="component" value="Unplaced"/>
</dbReference>
<dbReference type="PANTHER" id="PTHR33021:SF197">
    <property type="entry name" value="EARLY NODULIN-LIKE PROTEIN 13"/>
    <property type="match status" value="1"/>
</dbReference>
<dbReference type="InterPro" id="IPR041846">
    <property type="entry name" value="ENL_dom"/>
</dbReference>
<dbReference type="SUPFAM" id="SSF49503">
    <property type="entry name" value="Cupredoxins"/>
    <property type="match status" value="1"/>
</dbReference>
<dbReference type="GeneID" id="105060170"/>
<evidence type="ECO:0000256" key="5">
    <source>
        <dbReference type="ARBA" id="ARBA00023136"/>
    </source>
</evidence>
<dbReference type="InterPro" id="IPR003245">
    <property type="entry name" value="Phytocyanin_dom"/>
</dbReference>
<proteinExistence type="inferred from homology"/>
<keyword evidence="8" id="KW-0449">Lipoprotein</keyword>
<feature type="domain" description="Phytocyanin" evidence="11">
    <location>
        <begin position="24"/>
        <end position="128"/>
    </location>
</feature>
<evidence type="ECO:0000313" key="13">
    <source>
        <dbReference type="RefSeq" id="XP_010942080.1"/>
    </source>
</evidence>
<evidence type="ECO:0000256" key="4">
    <source>
        <dbReference type="ARBA" id="ARBA00022729"/>
    </source>
</evidence>
<dbReference type="Pfam" id="PF02298">
    <property type="entry name" value="Cu_bind_like"/>
    <property type="match status" value="1"/>
</dbReference>
<dbReference type="AlphaFoldDB" id="A0A6I9SFC3"/>
<evidence type="ECO:0000256" key="8">
    <source>
        <dbReference type="ARBA" id="ARBA00023288"/>
    </source>
</evidence>
<evidence type="ECO:0000313" key="12">
    <source>
        <dbReference type="Proteomes" id="UP000504607"/>
    </source>
</evidence>
<evidence type="ECO:0000256" key="9">
    <source>
        <dbReference type="ARBA" id="ARBA00035011"/>
    </source>
</evidence>
<evidence type="ECO:0000256" key="10">
    <source>
        <dbReference type="SAM" id="SignalP"/>
    </source>
</evidence>
<dbReference type="GO" id="GO:0005886">
    <property type="term" value="C:plasma membrane"/>
    <property type="evidence" value="ECO:0007669"/>
    <property type="project" value="UniProtKB-SubCell"/>
</dbReference>
<keyword evidence="3" id="KW-0336">GPI-anchor</keyword>
<dbReference type="GO" id="GO:0009055">
    <property type="term" value="F:electron transfer activity"/>
    <property type="evidence" value="ECO:0007669"/>
    <property type="project" value="InterPro"/>
</dbReference>
<gene>
    <name evidence="13" type="primary">LOC105060170</name>
</gene>
<dbReference type="CDD" id="cd11019">
    <property type="entry name" value="OsENODL1_like"/>
    <property type="match status" value="1"/>
</dbReference>
<accession>A0A6I9SFC3</accession>
<dbReference type="InterPro" id="IPR008972">
    <property type="entry name" value="Cupredoxin"/>
</dbReference>
<dbReference type="PANTHER" id="PTHR33021">
    <property type="entry name" value="BLUE COPPER PROTEIN"/>
    <property type="match status" value="1"/>
</dbReference>
<dbReference type="PROSITE" id="PS51485">
    <property type="entry name" value="PHYTOCYANIN"/>
    <property type="match status" value="1"/>
</dbReference>
<comment type="subcellular location">
    <subcellularLocation>
        <location evidence="1">Cell membrane</location>
        <topology evidence="1">Lipid-anchor</topology>
        <topology evidence="1">GPI-anchor</topology>
    </subcellularLocation>
</comment>
<evidence type="ECO:0000259" key="11">
    <source>
        <dbReference type="PROSITE" id="PS51485"/>
    </source>
</evidence>
<sequence>MASLLSCTLLFHTLLLIISSSEAKDFLVGGNTEAWKIPSSKSDTLNQWAEANRFQVGDSLVWKYDGQKDSVLEVTRKDYLSCNTSSPIAEHKDGNTVVRLPQSGPYYFISGAEGACEKGEKLIVVVMSERHRQFGGISPAPSPVEYDGPAMAPMSGSQKLAVGIKGGLVCALALMGLVGMIL</sequence>
<dbReference type="Gene3D" id="2.60.40.420">
    <property type="entry name" value="Cupredoxins - blue copper proteins"/>
    <property type="match status" value="1"/>
</dbReference>
<keyword evidence="12" id="KW-1185">Reference proteome</keyword>
<keyword evidence="5" id="KW-0472">Membrane</keyword>
<organism evidence="12 13">
    <name type="scientific">Elaeis guineensis var. tenera</name>
    <name type="common">Oil palm</name>
    <dbReference type="NCBI Taxonomy" id="51953"/>
    <lineage>
        <taxon>Eukaryota</taxon>
        <taxon>Viridiplantae</taxon>
        <taxon>Streptophyta</taxon>
        <taxon>Embryophyta</taxon>
        <taxon>Tracheophyta</taxon>
        <taxon>Spermatophyta</taxon>
        <taxon>Magnoliopsida</taxon>
        <taxon>Liliopsida</taxon>
        <taxon>Arecaceae</taxon>
        <taxon>Arecoideae</taxon>
        <taxon>Cocoseae</taxon>
        <taxon>Elaeidinae</taxon>
        <taxon>Elaeis</taxon>
    </lineage>
</organism>
<comment type="similarity">
    <text evidence="9">Belongs to the early nodulin-like (ENODL) family.</text>
</comment>
<dbReference type="KEGG" id="egu:105060170"/>
<protein>
    <submittedName>
        <fullName evidence="13">Early nodulin-like protein 3</fullName>
    </submittedName>
</protein>
<evidence type="ECO:0000256" key="2">
    <source>
        <dbReference type="ARBA" id="ARBA00022475"/>
    </source>
</evidence>
<keyword evidence="6" id="KW-1015">Disulfide bond</keyword>